<dbReference type="Proteomes" id="UP001549200">
    <property type="component" value="Unassembled WGS sequence"/>
</dbReference>
<evidence type="ECO:0000313" key="2">
    <source>
        <dbReference type="EMBL" id="MET3573328.1"/>
    </source>
</evidence>
<keyword evidence="1" id="KW-0472">Membrane</keyword>
<keyword evidence="1" id="KW-1133">Transmembrane helix</keyword>
<evidence type="ECO:0000313" key="3">
    <source>
        <dbReference type="Proteomes" id="UP001549200"/>
    </source>
</evidence>
<comment type="caution">
    <text evidence="2">The sequence shown here is derived from an EMBL/GenBank/DDBJ whole genome shotgun (WGS) entry which is preliminary data.</text>
</comment>
<keyword evidence="1" id="KW-0812">Transmembrane</keyword>
<accession>A0ABV2G4V7</accession>
<reference evidence="2 3" key="1">
    <citation type="submission" date="2024-06" db="EMBL/GenBank/DDBJ databases">
        <title>Genomic Encyclopedia of Type Strains, Phase IV (KMG-IV): sequencing the most valuable type-strain genomes for metagenomic binning, comparative biology and taxonomic classification.</title>
        <authorList>
            <person name="Goeker M."/>
        </authorList>
    </citation>
    <scope>NUCLEOTIDE SEQUENCE [LARGE SCALE GENOMIC DNA]</scope>
    <source>
        <strain evidence="2 3">DSM 19261</strain>
    </source>
</reference>
<feature type="transmembrane region" description="Helical" evidence="1">
    <location>
        <begin position="140"/>
        <end position="162"/>
    </location>
</feature>
<feature type="transmembrane region" description="Helical" evidence="1">
    <location>
        <begin position="50"/>
        <end position="70"/>
    </location>
</feature>
<name>A0ABV2G4V7_9FIRM</name>
<sequence length="179" mass="20812">MRGIPITLQDVSIREGKVTVKQDQGEVTERIWAKHPRFYQSPLWIRRVRLMLKLMNIAGVVLAVAAWQLFDIRQEGLVYIFCPLAFYITYLLFYRIIVFEVPKTATKHWKETHINFPFAALILMIPVLLIARPARSRKTVLGICLLLLMYGYISMPYVNWVFCTGQPEYEPGVVVDKAH</sequence>
<dbReference type="EMBL" id="JBEPLZ010000028">
    <property type="protein sequence ID" value="MET3573328.1"/>
    <property type="molecule type" value="Genomic_DNA"/>
</dbReference>
<feature type="transmembrane region" description="Helical" evidence="1">
    <location>
        <begin position="114"/>
        <end position="134"/>
    </location>
</feature>
<feature type="transmembrane region" description="Helical" evidence="1">
    <location>
        <begin position="76"/>
        <end position="93"/>
    </location>
</feature>
<proteinExistence type="predicted"/>
<evidence type="ECO:0008006" key="4">
    <source>
        <dbReference type="Google" id="ProtNLM"/>
    </source>
</evidence>
<evidence type="ECO:0000256" key="1">
    <source>
        <dbReference type="SAM" id="Phobius"/>
    </source>
</evidence>
<protein>
    <recommendedName>
        <fullName evidence="4">DUF805 domain-containing protein</fullName>
    </recommendedName>
</protein>
<dbReference type="RefSeq" id="WP_048930372.1">
    <property type="nucleotide sequence ID" value="NZ_JAJCHA010000017.1"/>
</dbReference>
<gene>
    <name evidence="2" type="ORF">ABID13_004989</name>
</gene>
<keyword evidence="3" id="KW-1185">Reference proteome</keyword>
<organism evidence="2 3">
    <name type="scientific">Enterocloster citroniae</name>
    <dbReference type="NCBI Taxonomy" id="358743"/>
    <lineage>
        <taxon>Bacteria</taxon>
        <taxon>Bacillati</taxon>
        <taxon>Bacillota</taxon>
        <taxon>Clostridia</taxon>
        <taxon>Lachnospirales</taxon>
        <taxon>Lachnospiraceae</taxon>
        <taxon>Enterocloster</taxon>
    </lineage>
</organism>